<dbReference type="PANTHER" id="PTHR20872">
    <property type="match status" value="1"/>
</dbReference>
<dbReference type="AlphaFoldDB" id="A0A3S0ZUK8"/>
<dbReference type="Gene3D" id="3.80.10.10">
    <property type="entry name" value="Ribonuclease Inhibitor"/>
    <property type="match status" value="1"/>
</dbReference>
<dbReference type="Gene3D" id="1.20.1280.50">
    <property type="match status" value="1"/>
</dbReference>
<dbReference type="STRING" id="188477.A0A3S0ZUK8"/>
<keyword evidence="2" id="KW-0812">Transmembrane</keyword>
<dbReference type="Proteomes" id="UP000271974">
    <property type="component" value="Unassembled WGS sequence"/>
</dbReference>
<keyword evidence="2" id="KW-1133">Transmembrane helix</keyword>
<dbReference type="InterPro" id="IPR036047">
    <property type="entry name" value="F-box-like_dom_sf"/>
</dbReference>
<dbReference type="InterPro" id="IPR001810">
    <property type="entry name" value="F-box_dom"/>
</dbReference>
<dbReference type="Pfam" id="PF12937">
    <property type="entry name" value="F-box-like"/>
    <property type="match status" value="1"/>
</dbReference>
<evidence type="ECO:0000256" key="1">
    <source>
        <dbReference type="SAM" id="MobiDB-lite"/>
    </source>
</evidence>
<sequence length="607" mass="69073">MQRAKTAKSRVIVAKFRPRYLIVDDDDSDTTNNGTVGTNSEIVEGKPWGTLPYNFLVAMCRYLHNRDRYSMAKVCRAWREATLNPTLWRSHVFYLYCQHEVPQGLVWLAGRASYLRHATVMCFGTFDRPRQEFLRALQQADLLDLDINGAAYWWSAAADDNATCSQVVARISRLVKTQRRLQGFQMRQAMLPFRLGMGVLASVLVASGQTLHRLGLEDFFGDQTTFNIPTLPDRFTKMVCMFSKLNELTINYEYLTDGLLRWLATGEKTKTVQLNLVSWMTSSHRPGVSKAAWVDLAMSKRDVRVYLILQNIRSISAVRHDILQPEIPMHRLDMVGMAALEQNGTNEMSDLLQHIARSYGKSLTGLRLWSDNYLCAEIEESILNVIRKCSKLVFLDLHMEVRCQIISVLCEMLRSHVIKLKTLRLARSLNNFIEFDQFRSELRTCFPLLKEHVQDFHVRAESAPDHSARHDYVFIIADRAGIIDSEEDRSYISAVNTATSLTSSSVSSAATASASSSSAPVVSANHNNSNFTTRTTTSSHSSSAARNRTPVTMATSSSGRRGWAGNRTERRFSAIRPSFNFGSHRFRFQYGYSRGHNRPRFLRFRGW</sequence>
<feature type="transmembrane region" description="Helical" evidence="2">
    <location>
        <begin position="189"/>
        <end position="208"/>
    </location>
</feature>
<dbReference type="SUPFAM" id="SSF81383">
    <property type="entry name" value="F-box domain"/>
    <property type="match status" value="1"/>
</dbReference>
<keyword evidence="2" id="KW-0472">Membrane</keyword>
<feature type="region of interest" description="Disordered" evidence="1">
    <location>
        <begin position="516"/>
        <end position="565"/>
    </location>
</feature>
<gene>
    <name evidence="4" type="ORF">EGW08_006008</name>
</gene>
<protein>
    <recommendedName>
        <fullName evidence="3">F-box domain-containing protein</fullName>
    </recommendedName>
</protein>
<feature type="compositionally biased region" description="Low complexity" evidence="1">
    <location>
        <begin position="516"/>
        <end position="549"/>
    </location>
</feature>
<organism evidence="4 5">
    <name type="scientific">Elysia chlorotica</name>
    <name type="common">Eastern emerald elysia</name>
    <name type="synonym">Sea slug</name>
    <dbReference type="NCBI Taxonomy" id="188477"/>
    <lineage>
        <taxon>Eukaryota</taxon>
        <taxon>Metazoa</taxon>
        <taxon>Spiralia</taxon>
        <taxon>Lophotrochozoa</taxon>
        <taxon>Mollusca</taxon>
        <taxon>Gastropoda</taxon>
        <taxon>Heterobranchia</taxon>
        <taxon>Euthyneura</taxon>
        <taxon>Panpulmonata</taxon>
        <taxon>Sacoglossa</taxon>
        <taxon>Placobranchoidea</taxon>
        <taxon>Plakobranchidae</taxon>
        <taxon>Elysia</taxon>
    </lineage>
</organism>
<dbReference type="InterPro" id="IPR032675">
    <property type="entry name" value="LRR_dom_sf"/>
</dbReference>
<keyword evidence="5" id="KW-1185">Reference proteome</keyword>
<dbReference type="EMBL" id="RQTK01000146">
    <property type="protein sequence ID" value="RUS86213.1"/>
    <property type="molecule type" value="Genomic_DNA"/>
</dbReference>
<name>A0A3S0ZUK8_ELYCH</name>
<evidence type="ECO:0000256" key="2">
    <source>
        <dbReference type="SAM" id="Phobius"/>
    </source>
</evidence>
<feature type="compositionally biased region" description="Polar residues" evidence="1">
    <location>
        <begin position="550"/>
        <end position="559"/>
    </location>
</feature>
<dbReference type="SUPFAM" id="SSF52047">
    <property type="entry name" value="RNI-like"/>
    <property type="match status" value="1"/>
</dbReference>
<evidence type="ECO:0000313" key="5">
    <source>
        <dbReference type="Proteomes" id="UP000271974"/>
    </source>
</evidence>
<dbReference type="PANTHER" id="PTHR20872:SF1">
    <property type="entry name" value="F-BOX DOMAIN-CONTAINING PROTEIN"/>
    <property type="match status" value="1"/>
</dbReference>
<comment type="caution">
    <text evidence="4">The sequence shown here is derived from an EMBL/GenBank/DDBJ whole genome shotgun (WGS) entry which is preliminary data.</text>
</comment>
<feature type="domain" description="F-box" evidence="3">
    <location>
        <begin position="48"/>
        <end position="93"/>
    </location>
</feature>
<accession>A0A3S0ZUK8</accession>
<proteinExistence type="predicted"/>
<dbReference type="OrthoDB" id="61560at2759"/>
<evidence type="ECO:0000259" key="3">
    <source>
        <dbReference type="Pfam" id="PF12937"/>
    </source>
</evidence>
<evidence type="ECO:0000313" key="4">
    <source>
        <dbReference type="EMBL" id="RUS86213.1"/>
    </source>
</evidence>
<reference evidence="4 5" key="1">
    <citation type="submission" date="2019-01" db="EMBL/GenBank/DDBJ databases">
        <title>A draft genome assembly of the solar-powered sea slug Elysia chlorotica.</title>
        <authorList>
            <person name="Cai H."/>
            <person name="Li Q."/>
            <person name="Fang X."/>
            <person name="Li J."/>
            <person name="Curtis N.E."/>
            <person name="Altenburger A."/>
            <person name="Shibata T."/>
            <person name="Feng M."/>
            <person name="Maeda T."/>
            <person name="Schwartz J.A."/>
            <person name="Shigenobu S."/>
            <person name="Lundholm N."/>
            <person name="Nishiyama T."/>
            <person name="Yang H."/>
            <person name="Hasebe M."/>
            <person name="Li S."/>
            <person name="Pierce S.K."/>
            <person name="Wang J."/>
        </authorList>
    </citation>
    <scope>NUCLEOTIDE SEQUENCE [LARGE SCALE GENOMIC DNA]</scope>
    <source>
        <strain evidence="4">EC2010</strain>
        <tissue evidence="4">Whole organism of an adult</tissue>
    </source>
</reference>